<keyword evidence="3" id="KW-1185">Reference proteome</keyword>
<organism evidence="2 3">
    <name type="scientific">Diaporthe eres</name>
    <name type="common">Phomopsis oblonga</name>
    <dbReference type="NCBI Taxonomy" id="83184"/>
    <lineage>
        <taxon>Eukaryota</taxon>
        <taxon>Fungi</taxon>
        <taxon>Dikarya</taxon>
        <taxon>Ascomycota</taxon>
        <taxon>Pezizomycotina</taxon>
        <taxon>Sordariomycetes</taxon>
        <taxon>Sordariomycetidae</taxon>
        <taxon>Diaporthales</taxon>
        <taxon>Diaporthaceae</taxon>
        <taxon>Diaporthe</taxon>
        <taxon>Diaporthe eres species complex</taxon>
    </lineage>
</organism>
<evidence type="ECO:0000313" key="3">
    <source>
        <dbReference type="Proteomes" id="UP001430848"/>
    </source>
</evidence>
<evidence type="ECO:0000256" key="1">
    <source>
        <dbReference type="SAM" id="MobiDB-lite"/>
    </source>
</evidence>
<gene>
    <name evidence="2" type="ORF">SLS63_009581</name>
</gene>
<feature type="compositionally biased region" description="Basic and acidic residues" evidence="1">
    <location>
        <begin position="11"/>
        <end position="32"/>
    </location>
</feature>
<evidence type="ECO:0008006" key="4">
    <source>
        <dbReference type="Google" id="ProtNLM"/>
    </source>
</evidence>
<feature type="region of interest" description="Disordered" evidence="1">
    <location>
        <begin position="1"/>
        <end position="50"/>
    </location>
</feature>
<name>A0ABR1NZC1_DIAER</name>
<evidence type="ECO:0000313" key="2">
    <source>
        <dbReference type="EMBL" id="KAK7721467.1"/>
    </source>
</evidence>
<sequence>MASTADDELEEAKKLEDTKPEAAEANEPHESQGNDASDATRDQQAAPNTNQVHQPVFRLFTLPPEIRTMIFGLACIEEPDIKLPGPITTGMHSLACVLKDRHWRSEVVEEIWQNCSIEWQGTLTSRTWQRFKKTAIPGIRRLTITFRLETWFVLYSDIRETLAWMWQRSRRGNKARYPWYLEHLRLRGVTHSDSTALDQRDRDWYFGRVHPDPRRMHWSQDFSLQRLRRYGITVDAEVKQVTT</sequence>
<feature type="compositionally biased region" description="Polar residues" evidence="1">
    <location>
        <begin position="33"/>
        <end position="50"/>
    </location>
</feature>
<dbReference type="EMBL" id="JAKNSF020000071">
    <property type="protein sequence ID" value="KAK7721467.1"/>
    <property type="molecule type" value="Genomic_DNA"/>
</dbReference>
<reference evidence="2 3" key="1">
    <citation type="submission" date="2024-02" db="EMBL/GenBank/DDBJ databases">
        <title>De novo assembly and annotation of 12 fungi associated with fruit tree decline syndrome in Ontario, Canada.</title>
        <authorList>
            <person name="Sulman M."/>
            <person name="Ellouze W."/>
            <person name="Ilyukhin E."/>
        </authorList>
    </citation>
    <scope>NUCLEOTIDE SEQUENCE [LARGE SCALE GENOMIC DNA]</scope>
    <source>
        <strain evidence="2 3">M169</strain>
    </source>
</reference>
<accession>A0ABR1NZC1</accession>
<feature type="compositionally biased region" description="Acidic residues" evidence="1">
    <location>
        <begin position="1"/>
        <end position="10"/>
    </location>
</feature>
<comment type="caution">
    <text evidence="2">The sequence shown here is derived from an EMBL/GenBank/DDBJ whole genome shotgun (WGS) entry which is preliminary data.</text>
</comment>
<dbReference type="Proteomes" id="UP001430848">
    <property type="component" value="Unassembled WGS sequence"/>
</dbReference>
<protein>
    <recommendedName>
        <fullName evidence="4">F-box domain-containing protein</fullName>
    </recommendedName>
</protein>
<proteinExistence type="predicted"/>